<organism evidence="2 3">
    <name type="scientific">Rubus argutus</name>
    <name type="common">Southern blackberry</name>
    <dbReference type="NCBI Taxonomy" id="59490"/>
    <lineage>
        <taxon>Eukaryota</taxon>
        <taxon>Viridiplantae</taxon>
        <taxon>Streptophyta</taxon>
        <taxon>Embryophyta</taxon>
        <taxon>Tracheophyta</taxon>
        <taxon>Spermatophyta</taxon>
        <taxon>Magnoliopsida</taxon>
        <taxon>eudicotyledons</taxon>
        <taxon>Gunneridae</taxon>
        <taxon>Pentapetalae</taxon>
        <taxon>rosids</taxon>
        <taxon>fabids</taxon>
        <taxon>Rosales</taxon>
        <taxon>Rosaceae</taxon>
        <taxon>Rosoideae</taxon>
        <taxon>Rosoideae incertae sedis</taxon>
        <taxon>Rubus</taxon>
    </lineage>
</organism>
<dbReference type="EMBL" id="JBEDUW010000005">
    <property type="protein sequence ID" value="KAK9927996.1"/>
    <property type="molecule type" value="Genomic_DNA"/>
</dbReference>
<evidence type="ECO:0000313" key="2">
    <source>
        <dbReference type="EMBL" id="KAK9927996.1"/>
    </source>
</evidence>
<gene>
    <name evidence="2" type="ORF">M0R45_025154</name>
</gene>
<evidence type="ECO:0000313" key="3">
    <source>
        <dbReference type="Proteomes" id="UP001457282"/>
    </source>
</evidence>
<feature type="compositionally biased region" description="Acidic residues" evidence="1">
    <location>
        <begin position="81"/>
        <end position="94"/>
    </location>
</feature>
<protein>
    <submittedName>
        <fullName evidence="2">Uncharacterized protein</fullName>
    </submittedName>
</protein>
<comment type="caution">
    <text evidence="2">The sequence shown here is derived from an EMBL/GenBank/DDBJ whole genome shotgun (WGS) entry which is preliminary data.</text>
</comment>
<feature type="region of interest" description="Disordered" evidence="1">
    <location>
        <begin position="81"/>
        <end position="100"/>
    </location>
</feature>
<dbReference type="AlphaFoldDB" id="A0AAW1WV89"/>
<proteinExistence type="predicted"/>
<sequence length="100" mass="10988">MASEVGHLIEDQNPNADSNGAPVVGKGDAFKSQTLLGEDISGRFVKHGMTWISPKQPFVVDDFKIKKKGTKPIVVTAGDITEENSAAEEEEKEEWLEHDH</sequence>
<evidence type="ECO:0000256" key="1">
    <source>
        <dbReference type="SAM" id="MobiDB-lite"/>
    </source>
</evidence>
<keyword evidence="3" id="KW-1185">Reference proteome</keyword>
<accession>A0AAW1WV89</accession>
<name>A0AAW1WV89_RUBAR</name>
<dbReference type="Proteomes" id="UP001457282">
    <property type="component" value="Unassembled WGS sequence"/>
</dbReference>
<reference evidence="2 3" key="1">
    <citation type="journal article" date="2023" name="G3 (Bethesda)">
        <title>A chromosome-length genome assembly and annotation of blackberry (Rubus argutus, cv. 'Hillquist').</title>
        <authorList>
            <person name="Bruna T."/>
            <person name="Aryal R."/>
            <person name="Dudchenko O."/>
            <person name="Sargent D.J."/>
            <person name="Mead D."/>
            <person name="Buti M."/>
            <person name="Cavallini A."/>
            <person name="Hytonen T."/>
            <person name="Andres J."/>
            <person name="Pham M."/>
            <person name="Weisz D."/>
            <person name="Mascagni F."/>
            <person name="Usai G."/>
            <person name="Natali L."/>
            <person name="Bassil N."/>
            <person name="Fernandez G.E."/>
            <person name="Lomsadze A."/>
            <person name="Armour M."/>
            <person name="Olukolu B."/>
            <person name="Poorten T."/>
            <person name="Britton C."/>
            <person name="Davik J."/>
            <person name="Ashrafi H."/>
            <person name="Aiden E.L."/>
            <person name="Borodovsky M."/>
            <person name="Worthington M."/>
        </authorList>
    </citation>
    <scope>NUCLEOTIDE SEQUENCE [LARGE SCALE GENOMIC DNA]</scope>
    <source>
        <strain evidence="2">PI 553951</strain>
    </source>
</reference>
<feature type="region of interest" description="Disordered" evidence="1">
    <location>
        <begin position="1"/>
        <end position="27"/>
    </location>
</feature>